<organism evidence="2 3">
    <name type="scientific">Monilinia fructigena</name>
    <dbReference type="NCBI Taxonomy" id="38457"/>
    <lineage>
        <taxon>Eukaryota</taxon>
        <taxon>Fungi</taxon>
        <taxon>Dikarya</taxon>
        <taxon>Ascomycota</taxon>
        <taxon>Pezizomycotina</taxon>
        <taxon>Leotiomycetes</taxon>
        <taxon>Helotiales</taxon>
        <taxon>Sclerotiniaceae</taxon>
        <taxon>Monilinia</taxon>
    </lineage>
</organism>
<dbReference type="EMBL" id="QKRW01000014">
    <property type="protein sequence ID" value="RAL64375.1"/>
    <property type="molecule type" value="Genomic_DNA"/>
</dbReference>
<proteinExistence type="predicted"/>
<name>A0A395IVP9_9HELO</name>
<feature type="region of interest" description="Disordered" evidence="1">
    <location>
        <begin position="1"/>
        <end position="123"/>
    </location>
</feature>
<evidence type="ECO:0000313" key="2">
    <source>
        <dbReference type="EMBL" id="RAL64375.1"/>
    </source>
</evidence>
<feature type="compositionally biased region" description="Polar residues" evidence="1">
    <location>
        <begin position="63"/>
        <end position="72"/>
    </location>
</feature>
<dbReference type="Proteomes" id="UP000249056">
    <property type="component" value="Unassembled WGS sequence"/>
</dbReference>
<reference evidence="2 3" key="1">
    <citation type="submission" date="2018-06" db="EMBL/GenBank/DDBJ databases">
        <title>Genome Sequence of the Brown Rot Fungal Pathogen Monilinia fructigena.</title>
        <authorList>
            <person name="Landi L."/>
            <person name="De Miccolis Angelini R.M."/>
            <person name="Pollastro S."/>
            <person name="Abate D."/>
            <person name="Faretra F."/>
            <person name="Romanazzi G."/>
        </authorList>
    </citation>
    <scope>NUCLEOTIDE SEQUENCE [LARGE SCALE GENOMIC DNA]</scope>
    <source>
        <strain evidence="2 3">Mfrg269</strain>
    </source>
</reference>
<dbReference type="AlphaFoldDB" id="A0A395IVP9"/>
<keyword evidence="3" id="KW-1185">Reference proteome</keyword>
<accession>A0A395IVP9</accession>
<gene>
    <name evidence="2" type="ORF">DID88_001851</name>
</gene>
<evidence type="ECO:0000256" key="1">
    <source>
        <dbReference type="SAM" id="MobiDB-lite"/>
    </source>
</evidence>
<dbReference type="OrthoDB" id="5407653at2759"/>
<protein>
    <submittedName>
        <fullName evidence="2">Uncharacterized protein</fullName>
    </submittedName>
</protein>
<evidence type="ECO:0000313" key="3">
    <source>
        <dbReference type="Proteomes" id="UP000249056"/>
    </source>
</evidence>
<comment type="caution">
    <text evidence="2">The sequence shown here is derived from an EMBL/GenBank/DDBJ whole genome shotgun (WGS) entry which is preliminary data.</text>
</comment>
<sequence length="134" mass="14248">MNHGPQDMYYPPHMSAGQPPPPQTATSSALSQYPQHQPPLLQPGPAHYSPAQQAPYGQYYGNGLQSPQSAQIPGSMGGQGNVLPLPAMTTQPGMPNQGYSGQQQFDQTGQVAPPGMKPRVTATSGKMRAVYAFR</sequence>
<feature type="compositionally biased region" description="Polar residues" evidence="1">
    <location>
        <begin position="88"/>
        <end position="110"/>
    </location>
</feature>